<name>E4PT64_MYCLG</name>
<reference evidence="1 2" key="2">
    <citation type="journal article" date="2012" name="J. Bacteriol.">
        <title>Complete Genome Sequences of Mycoplasma leachii Strain PG50T and the Pathogenic Mycoplasma mycoides subsp. mycoides Small Colony Biotype Strain Gladysdale.</title>
        <authorList>
            <person name="Wise K.S."/>
            <person name="Calcutt M.J."/>
            <person name="Foecking M.F."/>
            <person name="Madupu R."/>
            <person name="Deboy R.T."/>
            <person name="Roske K."/>
            <person name="Hvinden M.L."/>
            <person name="Martin T.R."/>
            <person name="Durkin A.S."/>
            <person name="Glass J.I."/>
            <person name="Methe B.A."/>
        </authorList>
    </citation>
    <scope>NUCLEOTIDE SEQUENCE [LARGE SCALE GENOMIC DNA]</scope>
    <source>
        <strain evidence="2">DSM 21131 / NCTC 10133 / N29 / PG50</strain>
    </source>
</reference>
<proteinExistence type="predicted"/>
<dbReference type="eggNOG" id="ENOG5030HWC">
    <property type="taxonomic scope" value="Bacteria"/>
</dbReference>
<keyword evidence="2" id="KW-1185">Reference proteome</keyword>
<dbReference type="KEGG" id="mlc:MSB_A0091"/>
<gene>
    <name evidence="1" type="ordered locus">MSB_A0091</name>
</gene>
<evidence type="ECO:0000313" key="2">
    <source>
        <dbReference type="Proteomes" id="UP000008712"/>
    </source>
</evidence>
<dbReference type="AlphaFoldDB" id="E4PT64"/>
<evidence type="ECO:0000313" key="1">
    <source>
        <dbReference type="EMBL" id="ADR24012.1"/>
    </source>
</evidence>
<sequence length="238" mass="27822">MSISTFHTYLLDSTDYIKYVNKSWTGVIYKISKNFINNEQVKNEIDLKSAGIYFLVKQDITNKSVYIGQADVRNDNTGILTRVLAHFKEPKTKDFDYVYILTSTNNLLGATELKYLEYCFINGVDNKLISLKNENSGSKGNISLYDQKHWEDFLDNTITIFRSIGFDIFTRKINTKQESLNLLLDNKQTNKNSYFKMVKKDKHTKQILTAYCIKREDKWVVLAGSQIRLFFDFLNYKN</sequence>
<dbReference type="Proteomes" id="UP000008712">
    <property type="component" value="Chromosome"/>
</dbReference>
<protein>
    <recommendedName>
        <fullName evidence="3">GIY-YIG domain-containing protein</fullName>
    </recommendedName>
</protein>
<accession>E4PT64</accession>
<dbReference type="RefSeq" id="WP_013447412.1">
    <property type="nucleotide sequence ID" value="NC_014751.1"/>
</dbReference>
<dbReference type="OrthoDB" id="394071at2"/>
<organism evidence="1 2">
    <name type="scientific">Mycoplasma leachii (strain DSM 21131 / NCTC 10133 / N29 / PG50)</name>
    <dbReference type="NCBI Taxonomy" id="880447"/>
    <lineage>
        <taxon>Bacteria</taxon>
        <taxon>Bacillati</taxon>
        <taxon>Mycoplasmatota</taxon>
        <taxon>Mollicutes</taxon>
        <taxon>Mycoplasmataceae</taxon>
        <taxon>Mycoplasma</taxon>
    </lineage>
</organism>
<reference evidence="2" key="1">
    <citation type="submission" date="2010-07" db="EMBL/GenBank/DDBJ databases">
        <title>Genome sequence of Mycoplasma leachii PG50 MU clone A8.</title>
        <authorList>
            <person name="Wise K."/>
            <person name="Calcutt M.J."/>
            <person name="Foecking M.F."/>
            <person name="Madupu R."/>
            <person name="DeBoy R.T."/>
            <person name="Roske K."/>
            <person name="Martin T.R."/>
            <person name="Hvinden M.L."/>
            <person name="Durkin A.S."/>
            <person name="Glass J."/>
            <person name="Methe B.A."/>
        </authorList>
    </citation>
    <scope>NUCLEOTIDE SEQUENCE [LARGE SCALE GENOMIC DNA]</scope>
    <source>
        <strain evidence="2">DSM 21131 / NCTC 10133 / N29 / PG50</strain>
    </source>
</reference>
<evidence type="ECO:0008006" key="3">
    <source>
        <dbReference type="Google" id="ProtNLM"/>
    </source>
</evidence>
<dbReference type="EMBL" id="CP002108">
    <property type="protein sequence ID" value="ADR24012.1"/>
    <property type="molecule type" value="Genomic_DNA"/>
</dbReference>
<dbReference type="HOGENOM" id="CLU_1164844_0_0_14"/>